<evidence type="ECO:0000259" key="4">
    <source>
        <dbReference type="PROSITE" id="PS50122"/>
    </source>
</evidence>
<dbReference type="GO" id="GO:0008757">
    <property type="term" value="F:S-adenosylmethionine-dependent methyltransferase activity"/>
    <property type="evidence" value="ECO:0007669"/>
    <property type="project" value="InterPro"/>
</dbReference>
<dbReference type="InterPro" id="IPR022642">
    <property type="entry name" value="CheR_C"/>
</dbReference>
<dbReference type="SMART" id="SM00138">
    <property type="entry name" value="MeTrc"/>
    <property type="match status" value="1"/>
</dbReference>
<dbReference type="PANTHER" id="PTHR24422:SF27">
    <property type="entry name" value="PROTEIN-GLUTAMATE O-METHYLTRANSFERASE"/>
    <property type="match status" value="1"/>
</dbReference>
<feature type="active site" evidence="1">
    <location>
        <position position="31"/>
    </location>
</feature>
<dbReference type="KEGG" id="dli:dnl_04910"/>
<evidence type="ECO:0000256" key="1">
    <source>
        <dbReference type="PROSITE-ProRule" id="PRU00050"/>
    </source>
</evidence>
<dbReference type="GO" id="GO:0005737">
    <property type="term" value="C:cytoplasm"/>
    <property type="evidence" value="ECO:0007669"/>
    <property type="project" value="InterPro"/>
</dbReference>
<reference evidence="6" key="1">
    <citation type="journal article" date="2021" name="Microb. Physiol.">
        <title>Proteogenomic Insights into the Physiology of Marine, Sulfate-Reducing, Filamentous Desulfonema limicola and Desulfonema magnum.</title>
        <authorList>
            <person name="Schnaars V."/>
            <person name="Wohlbrand L."/>
            <person name="Scheve S."/>
            <person name="Hinrichs C."/>
            <person name="Reinhardt R."/>
            <person name="Rabus R."/>
        </authorList>
    </citation>
    <scope>NUCLEOTIDE SEQUENCE</scope>
    <source>
        <strain evidence="6">5ac10</strain>
    </source>
</reference>
<feature type="domain" description="PAS" evidence="3">
    <location>
        <begin position="863"/>
        <end position="910"/>
    </location>
</feature>
<keyword evidence="6" id="KW-0489">Methyltransferase</keyword>
<dbReference type="CDD" id="cd16434">
    <property type="entry name" value="CheB-CheR_fusion"/>
    <property type="match status" value="1"/>
</dbReference>
<dbReference type="SUPFAM" id="SSF47757">
    <property type="entry name" value="Chemotaxis receptor methyltransferase CheR, N-terminal domain"/>
    <property type="match status" value="1"/>
</dbReference>
<gene>
    <name evidence="6" type="ORF">dnl_04910</name>
</gene>
<evidence type="ECO:0000313" key="6">
    <source>
        <dbReference type="EMBL" id="QTA78271.1"/>
    </source>
</evidence>
<dbReference type="SUPFAM" id="SSF53335">
    <property type="entry name" value="S-adenosyl-L-methionine-dependent methyltransferases"/>
    <property type="match status" value="1"/>
</dbReference>
<dbReference type="GO" id="GO:0032259">
    <property type="term" value="P:methylation"/>
    <property type="evidence" value="ECO:0007669"/>
    <property type="project" value="UniProtKB-KW"/>
</dbReference>
<dbReference type="InterPro" id="IPR022641">
    <property type="entry name" value="CheR_N"/>
</dbReference>
<protein>
    <submittedName>
        <fullName evidence="6">Chemotaxis protein methyltransferase, cheR-type and cheB domains-containing</fullName>
    </submittedName>
</protein>
<dbReference type="PRINTS" id="PR00996">
    <property type="entry name" value="CHERMTFRASE"/>
</dbReference>
<dbReference type="RefSeq" id="WP_207690156.1">
    <property type="nucleotide sequence ID" value="NZ_CP061799.1"/>
</dbReference>
<dbReference type="Gene3D" id="3.30.450.20">
    <property type="entry name" value="PAS domain"/>
    <property type="match status" value="2"/>
</dbReference>
<dbReference type="PROSITE" id="PS50122">
    <property type="entry name" value="CHEB"/>
    <property type="match status" value="1"/>
</dbReference>
<dbReference type="Gene3D" id="3.40.50.150">
    <property type="entry name" value="Vaccinia Virus protein VP39"/>
    <property type="match status" value="1"/>
</dbReference>
<feature type="domain" description="CheR-type methyltransferase" evidence="5">
    <location>
        <begin position="215"/>
        <end position="492"/>
    </location>
</feature>
<evidence type="ECO:0000259" key="3">
    <source>
        <dbReference type="PROSITE" id="PS50112"/>
    </source>
</evidence>
<evidence type="ECO:0000256" key="2">
    <source>
        <dbReference type="SAM" id="Coils"/>
    </source>
</evidence>
<dbReference type="Pfam" id="PF01739">
    <property type="entry name" value="CheR"/>
    <property type="match status" value="1"/>
</dbReference>
<dbReference type="Proteomes" id="UP000663720">
    <property type="component" value="Chromosome"/>
</dbReference>
<dbReference type="SMART" id="SM00091">
    <property type="entry name" value="PAS"/>
    <property type="match status" value="2"/>
</dbReference>
<keyword evidence="2" id="KW-0175">Coiled coil</keyword>
<dbReference type="InterPro" id="IPR029063">
    <property type="entry name" value="SAM-dependent_MTases_sf"/>
</dbReference>
<dbReference type="InterPro" id="IPR000780">
    <property type="entry name" value="CheR_MeTrfase"/>
</dbReference>
<organism evidence="6 7">
    <name type="scientific">Desulfonema limicola</name>
    <dbReference type="NCBI Taxonomy" id="45656"/>
    <lineage>
        <taxon>Bacteria</taxon>
        <taxon>Pseudomonadati</taxon>
        <taxon>Thermodesulfobacteriota</taxon>
        <taxon>Desulfobacteria</taxon>
        <taxon>Desulfobacterales</taxon>
        <taxon>Desulfococcaceae</taxon>
        <taxon>Desulfonema</taxon>
    </lineage>
</organism>
<dbReference type="EMBL" id="CP061799">
    <property type="protein sequence ID" value="QTA78271.1"/>
    <property type="molecule type" value="Genomic_DNA"/>
</dbReference>
<feature type="active site" evidence="1">
    <location>
        <position position="150"/>
    </location>
</feature>
<dbReference type="Pfam" id="PF13596">
    <property type="entry name" value="PAS_10"/>
    <property type="match status" value="1"/>
</dbReference>
<dbReference type="InterPro" id="IPR050903">
    <property type="entry name" value="Bact_Chemotaxis_MeTrfase"/>
</dbReference>
<dbReference type="InterPro" id="IPR000673">
    <property type="entry name" value="Sig_transdc_resp-reg_Me-estase"/>
</dbReference>
<dbReference type="Gene3D" id="3.40.50.180">
    <property type="entry name" value="Methylesterase CheB, C-terminal domain"/>
    <property type="match status" value="1"/>
</dbReference>
<name>A0A975B3U3_9BACT</name>
<dbReference type="Pfam" id="PF03705">
    <property type="entry name" value="CheR_N"/>
    <property type="match status" value="1"/>
</dbReference>
<sequence length="996" mass="113218">MNTDCKPDRKTKTCKIQYNKKPSYYVGIGASAGGLEALQLFFENMQPENGMAFIVVQHLSPDYKSLMVELLSKYTKMEVLRVEDGVTLEPDKVYLIPPRKNMVIKGGNLYLSEQPERHRLNLPIDLLFRSLAEDQEDHAIGIILSGTGSDGTRGIRTIKEEGGIVMVQDEESAKFDGMPRSAIATGLADFILPPAKMPGEILNFISHPCIAEKKEPADIIVKEEDNFSKIFNILNKKANVDFSYYKPSTMVRRIERRMGITQVHSLEEYLGYLHRNPKEVTSLFKDMLIGVTKFFRDRESFRILRHKVIPEIFSNAEKREYKSVRVWTPGCSTGEEAYSIAMLLQDYMDSNRTYIDVKVFATDIDREAIEFAGIGLYPESIVAELNMEFISRYFEKKAKGYQVRRNVREMVVFAIQNLIKDPPFTKVDLISCRNLLIYLQPVLQKKVFSTFNYALVPGGYLFLGSSESIGDAADNFEPFDLKNRIYSHPNKGTIPVKGDAIYSSPPQIPALSSAYKMYSQPNKTEYTQKYESQENYYHALIRCLASSVIVINEKWELIQSFGNARKYLKVPEGNMTLDILMMFPRELSLAVSSAVHKVRKTGKPVEYNDIKLKENEVVSSIHLKAGVISETRGYARIFVLHMEESNTGASDSGKTINLSSPGEDFTIQRINDLEQEIQFTRENLQATIEELQTSNEELQATNEELLAANEELQSTNEELQSVNEELNTVNAEYQSKNIELTELNYDMKNLMESTNIGTIFLDKDICIRKFTPAVNRIVNLLEQDIGRPLRDLYIPLFGDDILKDAEKVLADSESIEKRLCSQTETFLIRIMPFIDDKKIPEGVVITILDITAQALAEKELQLKSDLLENILEQSPSAQLVVDKKGKILFANMQTECILNFTKQSLLSMNLYSQELNLKNLDEIPITEENSPVTDIINSGKAVKNFVICQHRKQGEEMIFSVSGNYVSSIKDDIIILKLETLAHRGWKQGSQNKENR</sequence>
<accession>A0A975B3U3</accession>
<dbReference type="SUPFAM" id="SSF55785">
    <property type="entry name" value="PYP-like sensor domain (PAS domain)"/>
    <property type="match status" value="2"/>
</dbReference>
<dbReference type="CDD" id="cd02440">
    <property type="entry name" value="AdoMet_MTases"/>
    <property type="match status" value="1"/>
</dbReference>
<feature type="coiled-coil region" evidence="2">
    <location>
        <begin position="663"/>
        <end position="743"/>
    </location>
</feature>
<dbReference type="GO" id="GO:0000156">
    <property type="term" value="F:phosphorelay response regulator activity"/>
    <property type="evidence" value="ECO:0007669"/>
    <property type="project" value="InterPro"/>
</dbReference>
<dbReference type="PANTHER" id="PTHR24422">
    <property type="entry name" value="CHEMOTAXIS PROTEIN METHYLTRANSFERASE"/>
    <property type="match status" value="1"/>
</dbReference>
<feature type="domain" description="CheB-type methylesterase" evidence="4">
    <location>
        <begin position="22"/>
        <end position="208"/>
    </location>
</feature>
<keyword evidence="7" id="KW-1185">Reference proteome</keyword>
<proteinExistence type="predicted"/>
<dbReference type="PROSITE" id="PS50112">
    <property type="entry name" value="PAS"/>
    <property type="match status" value="1"/>
</dbReference>
<dbReference type="GO" id="GO:0008984">
    <property type="term" value="F:protein-glutamate methylesterase activity"/>
    <property type="evidence" value="ECO:0007669"/>
    <property type="project" value="InterPro"/>
</dbReference>
<evidence type="ECO:0000259" key="5">
    <source>
        <dbReference type="PROSITE" id="PS50123"/>
    </source>
</evidence>
<dbReference type="Pfam" id="PF01339">
    <property type="entry name" value="CheB_methylest"/>
    <property type="match status" value="1"/>
</dbReference>
<dbReference type="AlphaFoldDB" id="A0A975B3U3"/>
<keyword evidence="1" id="KW-0378">Hydrolase</keyword>
<dbReference type="InterPro" id="IPR000014">
    <property type="entry name" value="PAS"/>
</dbReference>
<keyword evidence="1" id="KW-0145">Chemotaxis</keyword>
<dbReference type="GO" id="GO:0006935">
    <property type="term" value="P:chemotaxis"/>
    <property type="evidence" value="ECO:0007669"/>
    <property type="project" value="UniProtKB-UniRule"/>
</dbReference>
<feature type="active site" evidence="1">
    <location>
        <position position="58"/>
    </location>
</feature>
<dbReference type="InterPro" id="IPR035909">
    <property type="entry name" value="CheB_C"/>
</dbReference>
<dbReference type="SUPFAM" id="SSF52738">
    <property type="entry name" value="Methylesterase CheB, C-terminal domain"/>
    <property type="match status" value="1"/>
</dbReference>
<dbReference type="InterPro" id="IPR035965">
    <property type="entry name" value="PAS-like_dom_sf"/>
</dbReference>
<evidence type="ECO:0000313" key="7">
    <source>
        <dbReference type="Proteomes" id="UP000663720"/>
    </source>
</evidence>
<dbReference type="PROSITE" id="PS50123">
    <property type="entry name" value="CHER"/>
    <property type="match status" value="1"/>
</dbReference>
<keyword evidence="6" id="KW-0808">Transferase</keyword>